<dbReference type="EMBL" id="BK032555">
    <property type="protein sequence ID" value="DAF47501.1"/>
    <property type="molecule type" value="Genomic_DNA"/>
</dbReference>
<reference evidence="1" key="1">
    <citation type="journal article" date="2021" name="Proc. Natl. Acad. Sci. U.S.A.">
        <title>A Catalog of Tens of Thousands of Viruses from Human Metagenomes Reveals Hidden Associations with Chronic Diseases.</title>
        <authorList>
            <person name="Tisza M.J."/>
            <person name="Buck C.B."/>
        </authorList>
    </citation>
    <scope>NUCLEOTIDE SEQUENCE</scope>
    <source>
        <strain evidence="1">CtGns7</strain>
    </source>
</reference>
<sequence length="120" mass="14563">MTKNKELKKLQRAVNKYIQELNDNILNDDLWRGRFIAKQVNRYDYRYEDGSGYYFTIKLEFKDLKTGQTKIFYETIYSASSFFMASLFNLMNDFIVKDCDIWSKETTQELKNDKTIYRRK</sequence>
<protein>
    <submittedName>
        <fullName evidence="1">Uncharacterized protein</fullName>
    </submittedName>
</protein>
<organism evidence="1">
    <name type="scientific">Phage sp. ctGns7</name>
    <dbReference type="NCBI Taxonomy" id="2828003"/>
    <lineage>
        <taxon>Viruses</taxon>
    </lineage>
</organism>
<name>A0A8S5S944_9VIRU</name>
<proteinExistence type="predicted"/>
<accession>A0A8S5S944</accession>
<evidence type="ECO:0000313" key="1">
    <source>
        <dbReference type="EMBL" id="DAF47501.1"/>
    </source>
</evidence>